<keyword evidence="3" id="KW-1185">Reference proteome</keyword>
<dbReference type="Proteomes" id="UP000004994">
    <property type="component" value="Chromosome 2"/>
</dbReference>
<proteinExistence type="predicted"/>
<reference evidence="2" key="1">
    <citation type="journal article" date="2012" name="Nature">
        <title>The tomato genome sequence provides insights into fleshy fruit evolution.</title>
        <authorList>
            <consortium name="Tomato Genome Consortium"/>
        </authorList>
    </citation>
    <scope>NUCLEOTIDE SEQUENCE [LARGE SCALE GENOMIC DNA]</scope>
    <source>
        <strain evidence="2">cv. Heinz 1706</strain>
    </source>
</reference>
<evidence type="ECO:0000313" key="3">
    <source>
        <dbReference type="Proteomes" id="UP000004994"/>
    </source>
</evidence>
<dbReference type="InParanoid" id="A0A3Q7F9K8"/>
<evidence type="ECO:0000256" key="1">
    <source>
        <dbReference type="SAM" id="MobiDB-lite"/>
    </source>
</evidence>
<evidence type="ECO:0000313" key="2">
    <source>
        <dbReference type="EnsemblPlants" id="Solyc02g086640.3.1"/>
    </source>
</evidence>
<feature type="compositionally biased region" description="Low complexity" evidence="1">
    <location>
        <begin position="18"/>
        <end position="34"/>
    </location>
</feature>
<feature type="region of interest" description="Disordered" evidence="1">
    <location>
        <begin position="16"/>
        <end position="37"/>
    </location>
</feature>
<dbReference type="EnsemblPlants" id="Solyc02g086640.3.1">
    <property type="protein sequence ID" value="Solyc02g086640.3.1"/>
    <property type="gene ID" value="Solyc02g086640.3"/>
</dbReference>
<protein>
    <submittedName>
        <fullName evidence="2">Uncharacterized protein</fullName>
    </submittedName>
</protein>
<dbReference type="AlphaFoldDB" id="A0A3Q7F9K8"/>
<sequence length="59" mass="6466">ILTDPTHQYEQQYITYTPDPASSSSSNSPVRNPASPDPALLALRTVFRPSSWVASGIYN</sequence>
<dbReference type="Gramene" id="Solyc02g086640.3.1">
    <property type="protein sequence ID" value="Solyc02g086640.3.1"/>
    <property type="gene ID" value="Solyc02g086640.3"/>
</dbReference>
<accession>A0A3Q7F9K8</accession>
<name>A0A3Q7F9K8_SOLLC</name>
<organism evidence="2">
    <name type="scientific">Solanum lycopersicum</name>
    <name type="common">Tomato</name>
    <name type="synonym">Lycopersicon esculentum</name>
    <dbReference type="NCBI Taxonomy" id="4081"/>
    <lineage>
        <taxon>Eukaryota</taxon>
        <taxon>Viridiplantae</taxon>
        <taxon>Streptophyta</taxon>
        <taxon>Embryophyta</taxon>
        <taxon>Tracheophyta</taxon>
        <taxon>Spermatophyta</taxon>
        <taxon>Magnoliopsida</taxon>
        <taxon>eudicotyledons</taxon>
        <taxon>Gunneridae</taxon>
        <taxon>Pentapetalae</taxon>
        <taxon>asterids</taxon>
        <taxon>lamiids</taxon>
        <taxon>Solanales</taxon>
        <taxon>Solanaceae</taxon>
        <taxon>Solanoideae</taxon>
        <taxon>Solaneae</taxon>
        <taxon>Solanum</taxon>
        <taxon>Solanum subgen. Lycopersicon</taxon>
    </lineage>
</organism>
<reference evidence="2" key="2">
    <citation type="submission" date="2019-01" db="UniProtKB">
        <authorList>
            <consortium name="EnsemblPlants"/>
        </authorList>
    </citation>
    <scope>IDENTIFICATION</scope>
    <source>
        <strain evidence="2">cv. Heinz 1706</strain>
    </source>
</reference>